<organism evidence="1">
    <name type="scientific">metagenome</name>
    <dbReference type="NCBI Taxonomy" id="256318"/>
    <lineage>
        <taxon>unclassified sequences</taxon>
        <taxon>metagenomes</taxon>
    </lineage>
</organism>
<name>A0A2P2CCH2_9ZZZZ</name>
<protein>
    <recommendedName>
        <fullName evidence="2">ABC transporter</fullName>
    </recommendedName>
</protein>
<dbReference type="PANTHER" id="PTHR42698">
    <property type="entry name" value="GTPASE ERA"/>
    <property type="match status" value="1"/>
</dbReference>
<reference evidence="1" key="1">
    <citation type="submission" date="2015-08" db="EMBL/GenBank/DDBJ databases">
        <authorList>
            <person name="Babu N.S."/>
            <person name="Beckwith C.J."/>
            <person name="Beseler K.G."/>
            <person name="Brison A."/>
            <person name="Carone J.V."/>
            <person name="Caskin T.P."/>
            <person name="Diamond M."/>
            <person name="Durham M.E."/>
            <person name="Foxe J.M."/>
            <person name="Go M."/>
            <person name="Henderson B.A."/>
            <person name="Jones I.B."/>
            <person name="McGettigan J.A."/>
            <person name="Micheletti S.J."/>
            <person name="Nasrallah M.E."/>
            <person name="Ortiz D."/>
            <person name="Piller C.R."/>
            <person name="Privatt S.R."/>
            <person name="Schneider S.L."/>
            <person name="Sharp S."/>
            <person name="Smith T.C."/>
            <person name="Stanton J.D."/>
            <person name="Ullery H.E."/>
            <person name="Wilson R.J."/>
            <person name="Serrano M.G."/>
            <person name="Buck G."/>
            <person name="Lee V."/>
            <person name="Wang Y."/>
            <person name="Carvalho R."/>
            <person name="Voegtly L."/>
            <person name="Shi R."/>
            <person name="Duckworth R."/>
            <person name="Johnson A."/>
            <person name="Loviza R."/>
            <person name="Walstead R."/>
            <person name="Shah Z."/>
            <person name="Kiflezghi M."/>
            <person name="Wade K."/>
            <person name="Ball S.L."/>
            <person name="Bradley K.W."/>
            <person name="Asai D.J."/>
            <person name="Bowman C.A."/>
            <person name="Russell D.A."/>
            <person name="Pope W.H."/>
            <person name="Jacobs-Sera D."/>
            <person name="Hendrix R.W."/>
            <person name="Hatfull G.F."/>
        </authorList>
    </citation>
    <scope>NUCLEOTIDE SEQUENCE</scope>
</reference>
<dbReference type="PANTHER" id="PTHR42698:SF1">
    <property type="entry name" value="GTPASE ERA, MITOCHONDRIAL"/>
    <property type="match status" value="1"/>
</dbReference>
<gene>
    <name evidence="1" type="ORF">NOCA2660004</name>
</gene>
<accession>A0A2P2CCH2</accession>
<dbReference type="AlphaFoldDB" id="A0A2P2CCH2"/>
<dbReference type="GO" id="GO:0019843">
    <property type="term" value="F:rRNA binding"/>
    <property type="evidence" value="ECO:0007669"/>
    <property type="project" value="TreeGrafter"/>
</dbReference>
<sequence length="594" mass="64050">MSDTTKDHTETHKHAAELVDNTEMLTALIRLRGALQAAQLPLEMPGAQEQRTAQSEMVDQLEDYVIPRLMTIEAPLLTVVGGSTGAGKSTLVNSLIGTRVTEPGVLRPTTRSPVLVHNPADTKWFGQDRILPDLERVARSTNDPSAIQLVPSHAIAPGLAILDAPDVDSVEERNRTLAAQLLAAADLWLFVTSAARYADQVPWNFLKQAAERSTAVAVVLDRTAPEAAETVSTHLARMLASRGLKDSPLFIVSEGDVGADGLLPADAVADIRGWLDSLAADSDARAAVVKQTLEGAIRTLTRRTHGIADAIVDQVAAERRLREDASKAYAEAISNVAKATADGTLLRGEVLARWQEFVGTGELLRSLETRVGWLRDRIVNAVKGKPQQAERVTVAVESGLETLFAEHAEAAAERAEASWQSLASGQQLLASAGQDLGRASRDFRRDAERAVRDWQQHVMEMVREEGADKRSTARFLAFGVNGLSVALMVVVFSASYGLSGAEVGIAGGSAVLGQKLLEAVFGDQAVRDLAERARLDLEARITVLLNRERDRYLTLLDDLRLDATTEVELRKASRRVDDLRFAGAAGAGNAQVTE</sequence>
<dbReference type="GO" id="GO:0043024">
    <property type="term" value="F:ribosomal small subunit binding"/>
    <property type="evidence" value="ECO:0007669"/>
    <property type="project" value="TreeGrafter"/>
</dbReference>
<dbReference type="CDD" id="cd00882">
    <property type="entry name" value="Ras_like_GTPase"/>
    <property type="match status" value="1"/>
</dbReference>
<dbReference type="GO" id="GO:0005525">
    <property type="term" value="F:GTP binding"/>
    <property type="evidence" value="ECO:0007669"/>
    <property type="project" value="InterPro"/>
</dbReference>
<dbReference type="SUPFAM" id="SSF52540">
    <property type="entry name" value="P-loop containing nucleoside triphosphate hydrolases"/>
    <property type="match status" value="1"/>
</dbReference>
<proteinExistence type="predicted"/>
<dbReference type="GO" id="GO:0005829">
    <property type="term" value="C:cytosol"/>
    <property type="evidence" value="ECO:0007669"/>
    <property type="project" value="TreeGrafter"/>
</dbReference>
<dbReference type="InterPro" id="IPR027417">
    <property type="entry name" value="P-loop_NTPase"/>
</dbReference>
<dbReference type="EMBL" id="CZKA01000063">
    <property type="protein sequence ID" value="CUR59681.1"/>
    <property type="molecule type" value="Genomic_DNA"/>
</dbReference>
<dbReference type="Gene3D" id="3.40.50.300">
    <property type="entry name" value="P-loop containing nucleotide triphosphate hydrolases"/>
    <property type="match status" value="1"/>
</dbReference>
<evidence type="ECO:0008006" key="2">
    <source>
        <dbReference type="Google" id="ProtNLM"/>
    </source>
</evidence>
<dbReference type="InterPro" id="IPR005662">
    <property type="entry name" value="GTPase_Era-like"/>
</dbReference>
<dbReference type="GO" id="GO:0000028">
    <property type="term" value="P:ribosomal small subunit assembly"/>
    <property type="evidence" value="ECO:0007669"/>
    <property type="project" value="TreeGrafter"/>
</dbReference>
<evidence type="ECO:0000313" key="1">
    <source>
        <dbReference type="EMBL" id="CUR59681.1"/>
    </source>
</evidence>